<dbReference type="EMBL" id="GL945474">
    <property type="protein sequence ID" value="EGO05129.1"/>
    <property type="molecule type" value="Genomic_DNA"/>
</dbReference>
<feature type="compositionally biased region" description="Acidic residues" evidence="1">
    <location>
        <begin position="202"/>
        <end position="237"/>
    </location>
</feature>
<evidence type="ECO:0000256" key="1">
    <source>
        <dbReference type="SAM" id="MobiDB-lite"/>
    </source>
</evidence>
<evidence type="ECO:0000313" key="2">
    <source>
        <dbReference type="EMBL" id="EGO05129.1"/>
    </source>
</evidence>
<dbReference type="HOGENOM" id="CLU_1129653_0_0_1"/>
<accession>F8PI86</accession>
<dbReference type="Proteomes" id="UP000008063">
    <property type="component" value="Unassembled WGS sequence"/>
</dbReference>
<dbReference type="STRING" id="936435.F8PI86"/>
<dbReference type="InParanoid" id="F8PI86"/>
<protein>
    <submittedName>
        <fullName evidence="2">Uncharacterized protein</fullName>
    </submittedName>
</protein>
<organism evidence="3">
    <name type="scientific">Serpula lacrymans var. lacrymans (strain S7.3)</name>
    <name type="common">Dry rot fungus</name>
    <dbReference type="NCBI Taxonomy" id="936435"/>
    <lineage>
        <taxon>Eukaryota</taxon>
        <taxon>Fungi</taxon>
        <taxon>Dikarya</taxon>
        <taxon>Basidiomycota</taxon>
        <taxon>Agaricomycotina</taxon>
        <taxon>Agaricomycetes</taxon>
        <taxon>Agaricomycetidae</taxon>
        <taxon>Boletales</taxon>
        <taxon>Coniophorineae</taxon>
        <taxon>Serpulaceae</taxon>
        <taxon>Serpula</taxon>
    </lineage>
</organism>
<reference evidence="3" key="1">
    <citation type="journal article" date="2011" name="Science">
        <title>The plant cell wall-decomposing machinery underlies the functional diversity of forest fungi.</title>
        <authorList>
            <person name="Eastwood D.C."/>
            <person name="Floudas D."/>
            <person name="Binder M."/>
            <person name="Majcherczyk A."/>
            <person name="Schneider P."/>
            <person name="Aerts A."/>
            <person name="Asiegbu F.O."/>
            <person name="Baker S.E."/>
            <person name="Barry K."/>
            <person name="Bendiksby M."/>
            <person name="Blumentritt M."/>
            <person name="Coutinho P.M."/>
            <person name="Cullen D."/>
            <person name="de Vries R.P."/>
            <person name="Gathman A."/>
            <person name="Goodell B."/>
            <person name="Henrissat B."/>
            <person name="Ihrmark K."/>
            <person name="Kauserud H."/>
            <person name="Kohler A."/>
            <person name="LaButti K."/>
            <person name="Lapidus A."/>
            <person name="Lavin J.L."/>
            <person name="Lee Y.-H."/>
            <person name="Lindquist E."/>
            <person name="Lilly W."/>
            <person name="Lucas S."/>
            <person name="Morin E."/>
            <person name="Murat C."/>
            <person name="Oguiza J.A."/>
            <person name="Park J."/>
            <person name="Pisabarro A.G."/>
            <person name="Riley R."/>
            <person name="Rosling A."/>
            <person name="Salamov A."/>
            <person name="Schmidt O."/>
            <person name="Schmutz J."/>
            <person name="Skrede I."/>
            <person name="Stenlid J."/>
            <person name="Wiebenga A."/>
            <person name="Xie X."/>
            <person name="Kuees U."/>
            <person name="Hibbett D.S."/>
            <person name="Hoffmeister D."/>
            <person name="Hoegberg N."/>
            <person name="Martin F."/>
            <person name="Grigoriev I.V."/>
            <person name="Watkinson S.C."/>
        </authorList>
    </citation>
    <scope>NUCLEOTIDE SEQUENCE [LARGE SCALE GENOMIC DNA]</scope>
    <source>
        <strain evidence="3">strain S7.3</strain>
    </source>
</reference>
<proteinExistence type="predicted"/>
<name>F8PI86_SERL3</name>
<keyword evidence="3" id="KW-1185">Reference proteome</keyword>
<sequence>MRRKKKEFEQKGKCRVAPCVKAKVYKVKAENENEGKVRKLCYCNSDKSESPADSQQLHAPSQDYASLLYHLQWFGGVPNHQSGFKVARLPKIGFVRQNNRHVAPFSFLDPSVVGELNDWTAYYINIFCNRNIFMQYLGNGVGHMGNSVKHHPSGAYGPQKQLPGLHKNEEEERTYCDQGYYKEAIKEGTDKYNGGKSKDKEYDEDEDGDGDGDGQEEEEDDNDEDGDGDGDKEEDAGSFDVGFDNL</sequence>
<feature type="region of interest" description="Disordered" evidence="1">
    <location>
        <begin position="187"/>
        <end position="246"/>
    </location>
</feature>
<dbReference type="AlphaFoldDB" id="F8PI86"/>
<evidence type="ECO:0000313" key="3">
    <source>
        <dbReference type="Proteomes" id="UP000008063"/>
    </source>
</evidence>
<gene>
    <name evidence="2" type="ORF">SERLA73DRAFT_149367</name>
</gene>